<proteinExistence type="predicted"/>
<dbReference type="PRINTS" id="PR00038">
    <property type="entry name" value="HTHLUXR"/>
</dbReference>
<evidence type="ECO:0000256" key="5">
    <source>
        <dbReference type="PROSITE-ProRule" id="PRU00169"/>
    </source>
</evidence>
<dbReference type="InterPro" id="IPR000792">
    <property type="entry name" value="Tscrpt_reg_LuxR_C"/>
</dbReference>
<evidence type="ECO:0000256" key="3">
    <source>
        <dbReference type="ARBA" id="ARBA00023125"/>
    </source>
</evidence>
<dbReference type="InterPro" id="IPR058245">
    <property type="entry name" value="NreC/VraR/RcsB-like_REC"/>
</dbReference>
<dbReference type="CDD" id="cd06170">
    <property type="entry name" value="LuxR_C_like"/>
    <property type="match status" value="1"/>
</dbReference>
<sequence length="202" mass="21794">MRIVIAEHSLLARAGLVRLAEEAGFEVVAEAGDGVELLRKVRGHRPDVAVLGDEALAAARTVRAEMPSVGLLVLAHQADPAQLTGLGNTGIGYLLRDRICEPGRLTDAIREVGRGGSVLDPQLVGRMVDRRRRADPFSGLTRREREVLAGMADGESNRGIACRLFLSERAVERHITAIFAKLAVPEDGHRRVLAVLAYLQAA</sequence>
<dbReference type="GO" id="GO:0000160">
    <property type="term" value="P:phosphorelay signal transduction system"/>
    <property type="evidence" value="ECO:0007669"/>
    <property type="project" value="InterPro"/>
</dbReference>
<dbReference type="SMART" id="SM00421">
    <property type="entry name" value="HTH_LUXR"/>
    <property type="match status" value="1"/>
</dbReference>
<keyword evidence="9" id="KW-1185">Reference proteome</keyword>
<evidence type="ECO:0000256" key="4">
    <source>
        <dbReference type="ARBA" id="ARBA00023163"/>
    </source>
</evidence>
<keyword evidence="4" id="KW-0804">Transcription</keyword>
<dbReference type="Pfam" id="PF00196">
    <property type="entry name" value="GerE"/>
    <property type="match status" value="1"/>
</dbReference>
<feature type="domain" description="Response regulatory" evidence="7">
    <location>
        <begin position="2"/>
        <end position="116"/>
    </location>
</feature>
<organism evidence="8 9">
    <name type="scientific">Solirubrobacter ginsenosidimutans</name>
    <dbReference type="NCBI Taxonomy" id="490573"/>
    <lineage>
        <taxon>Bacteria</taxon>
        <taxon>Bacillati</taxon>
        <taxon>Actinomycetota</taxon>
        <taxon>Thermoleophilia</taxon>
        <taxon>Solirubrobacterales</taxon>
        <taxon>Solirubrobacteraceae</taxon>
        <taxon>Solirubrobacter</taxon>
    </lineage>
</organism>
<gene>
    <name evidence="8" type="ORF">OM076_04380</name>
</gene>
<dbReference type="SUPFAM" id="SSF46894">
    <property type="entry name" value="C-terminal effector domain of the bipartite response regulators"/>
    <property type="match status" value="1"/>
</dbReference>
<evidence type="ECO:0000259" key="6">
    <source>
        <dbReference type="PROSITE" id="PS50043"/>
    </source>
</evidence>
<dbReference type="GO" id="GO:0006355">
    <property type="term" value="P:regulation of DNA-templated transcription"/>
    <property type="evidence" value="ECO:0007669"/>
    <property type="project" value="InterPro"/>
</dbReference>
<feature type="domain" description="HTH luxR-type" evidence="6">
    <location>
        <begin position="133"/>
        <end position="201"/>
    </location>
</feature>
<comment type="caution">
    <text evidence="8">The sequence shown here is derived from an EMBL/GenBank/DDBJ whole genome shotgun (WGS) entry which is preliminary data.</text>
</comment>
<dbReference type="EMBL" id="JAPDOD010000002">
    <property type="protein sequence ID" value="MDA0159491.1"/>
    <property type="molecule type" value="Genomic_DNA"/>
</dbReference>
<dbReference type="InterPro" id="IPR039420">
    <property type="entry name" value="WalR-like"/>
</dbReference>
<dbReference type="CDD" id="cd17535">
    <property type="entry name" value="REC_NarL-like"/>
    <property type="match status" value="1"/>
</dbReference>
<keyword evidence="3" id="KW-0238">DNA-binding</keyword>
<dbReference type="PANTHER" id="PTHR43214:SF24">
    <property type="entry name" value="TRANSCRIPTIONAL REGULATORY PROTEIN NARL-RELATED"/>
    <property type="match status" value="1"/>
</dbReference>
<reference evidence="8" key="1">
    <citation type="submission" date="2022-10" db="EMBL/GenBank/DDBJ databases">
        <title>The WGS of Solirubrobacter ginsenosidimutans DSM 21036.</title>
        <authorList>
            <person name="Jiang Z."/>
        </authorList>
    </citation>
    <scope>NUCLEOTIDE SEQUENCE</scope>
    <source>
        <strain evidence="8">DSM 21036</strain>
    </source>
</reference>
<dbReference type="SUPFAM" id="SSF52172">
    <property type="entry name" value="CheY-like"/>
    <property type="match status" value="1"/>
</dbReference>
<dbReference type="InterPro" id="IPR011006">
    <property type="entry name" value="CheY-like_superfamily"/>
</dbReference>
<evidence type="ECO:0000313" key="9">
    <source>
        <dbReference type="Proteomes" id="UP001149140"/>
    </source>
</evidence>
<protein>
    <submittedName>
        <fullName evidence="8">Response regulator transcription factor</fullName>
    </submittedName>
</protein>
<keyword evidence="2" id="KW-0805">Transcription regulation</keyword>
<dbReference type="PANTHER" id="PTHR43214">
    <property type="entry name" value="TWO-COMPONENT RESPONSE REGULATOR"/>
    <property type="match status" value="1"/>
</dbReference>
<name>A0A9X3MPN0_9ACTN</name>
<dbReference type="Gene3D" id="3.40.50.2300">
    <property type="match status" value="1"/>
</dbReference>
<evidence type="ECO:0000256" key="2">
    <source>
        <dbReference type="ARBA" id="ARBA00023015"/>
    </source>
</evidence>
<evidence type="ECO:0000256" key="1">
    <source>
        <dbReference type="ARBA" id="ARBA00022553"/>
    </source>
</evidence>
<dbReference type="GO" id="GO:0003677">
    <property type="term" value="F:DNA binding"/>
    <property type="evidence" value="ECO:0007669"/>
    <property type="project" value="UniProtKB-KW"/>
</dbReference>
<dbReference type="PROSITE" id="PS50043">
    <property type="entry name" value="HTH_LUXR_2"/>
    <property type="match status" value="1"/>
</dbReference>
<dbReference type="RefSeq" id="WP_270038221.1">
    <property type="nucleotide sequence ID" value="NZ_JAPDOD010000002.1"/>
</dbReference>
<accession>A0A9X3MPN0</accession>
<dbReference type="Proteomes" id="UP001149140">
    <property type="component" value="Unassembled WGS sequence"/>
</dbReference>
<dbReference type="InterPro" id="IPR016032">
    <property type="entry name" value="Sig_transdc_resp-reg_C-effctor"/>
</dbReference>
<keyword evidence="1" id="KW-0597">Phosphoprotein</keyword>
<evidence type="ECO:0000313" key="8">
    <source>
        <dbReference type="EMBL" id="MDA0159491.1"/>
    </source>
</evidence>
<dbReference type="AlphaFoldDB" id="A0A9X3MPN0"/>
<dbReference type="PROSITE" id="PS50110">
    <property type="entry name" value="RESPONSE_REGULATORY"/>
    <property type="match status" value="1"/>
</dbReference>
<dbReference type="InterPro" id="IPR001789">
    <property type="entry name" value="Sig_transdc_resp-reg_receiver"/>
</dbReference>
<evidence type="ECO:0000259" key="7">
    <source>
        <dbReference type="PROSITE" id="PS50110"/>
    </source>
</evidence>
<comment type="caution">
    <text evidence="5">Lacks conserved residue(s) required for the propagation of feature annotation.</text>
</comment>